<dbReference type="InterPro" id="IPR029063">
    <property type="entry name" value="SAM-dependent_MTases_sf"/>
</dbReference>
<dbReference type="InterPro" id="IPR041497">
    <property type="entry name" value="Thump-like"/>
</dbReference>
<dbReference type="GeneID" id="98646649"/>
<organism evidence="2 3">
    <name type="scientific">Gimesia maris</name>
    <dbReference type="NCBI Taxonomy" id="122"/>
    <lineage>
        <taxon>Bacteria</taxon>
        <taxon>Pseudomonadati</taxon>
        <taxon>Planctomycetota</taxon>
        <taxon>Planctomycetia</taxon>
        <taxon>Planctomycetales</taxon>
        <taxon>Planctomycetaceae</taxon>
        <taxon>Gimesia</taxon>
    </lineage>
</organism>
<dbReference type="RefSeq" id="WP_002648731.1">
    <property type="nucleotide sequence ID" value="NZ_CP042910.1"/>
</dbReference>
<reference evidence="2 3" key="1">
    <citation type="submission" date="2019-08" db="EMBL/GenBank/DDBJ databases">
        <title>Deep-cultivation of Planctomycetes and their phenomic and genomic characterization uncovers novel biology.</title>
        <authorList>
            <person name="Wiegand S."/>
            <person name="Jogler M."/>
            <person name="Boedeker C."/>
            <person name="Pinto D."/>
            <person name="Vollmers J."/>
            <person name="Rivas-Marin E."/>
            <person name="Kohn T."/>
            <person name="Peeters S.H."/>
            <person name="Heuer A."/>
            <person name="Rast P."/>
            <person name="Oberbeckmann S."/>
            <person name="Bunk B."/>
            <person name="Jeske O."/>
            <person name="Meyerdierks A."/>
            <person name="Storesund J.E."/>
            <person name="Kallscheuer N."/>
            <person name="Luecker S."/>
            <person name="Lage O.M."/>
            <person name="Pohl T."/>
            <person name="Merkel B.J."/>
            <person name="Hornburger P."/>
            <person name="Mueller R.-W."/>
            <person name="Bruemmer F."/>
            <person name="Labrenz M."/>
            <person name="Spormann A.M."/>
            <person name="Op den Camp H."/>
            <person name="Overmann J."/>
            <person name="Amann R."/>
            <person name="Jetten M.S.M."/>
            <person name="Mascher T."/>
            <person name="Medema M.H."/>
            <person name="Devos D.P."/>
            <person name="Kaster A.-K."/>
            <person name="Ovreas L."/>
            <person name="Rohde M."/>
            <person name="Galperin M.Y."/>
            <person name="Jogler C."/>
        </authorList>
    </citation>
    <scope>NUCLEOTIDE SEQUENCE [LARGE SCALE GENOMIC DNA]</scope>
    <source>
        <strain evidence="2 3">DSM 8797</strain>
    </source>
</reference>
<evidence type="ECO:0000259" key="1">
    <source>
        <dbReference type="Pfam" id="PF18096"/>
    </source>
</evidence>
<dbReference type="Pfam" id="PF18096">
    <property type="entry name" value="Thump_like"/>
    <property type="match status" value="1"/>
</dbReference>
<protein>
    <recommendedName>
        <fullName evidence="1">THUMP-like domain-containing protein</fullName>
    </recommendedName>
</protein>
<gene>
    <name evidence="2" type="ORF">GmarT_20560</name>
</gene>
<evidence type="ECO:0000313" key="3">
    <source>
        <dbReference type="Proteomes" id="UP000322887"/>
    </source>
</evidence>
<keyword evidence="3" id="KW-1185">Reference proteome</keyword>
<dbReference type="EMBL" id="CP042910">
    <property type="protein sequence ID" value="QEG16194.1"/>
    <property type="molecule type" value="Genomic_DNA"/>
</dbReference>
<dbReference type="Gene3D" id="3.40.50.150">
    <property type="entry name" value="Vaccinia Virus protein VP39"/>
    <property type="match status" value="1"/>
</dbReference>
<dbReference type="Proteomes" id="UP000322887">
    <property type="component" value="Chromosome"/>
</dbReference>
<feature type="domain" description="THUMP-like" evidence="1">
    <location>
        <begin position="318"/>
        <end position="389"/>
    </location>
</feature>
<accession>A0ABX5YKG5</accession>
<dbReference type="Pfam" id="PF09445">
    <property type="entry name" value="Methyltransf_15"/>
    <property type="match status" value="1"/>
</dbReference>
<dbReference type="SUPFAM" id="SSF53335">
    <property type="entry name" value="S-adenosyl-L-methionine-dependent methyltransferases"/>
    <property type="match status" value="1"/>
</dbReference>
<dbReference type="PANTHER" id="PTHR14741:SF32">
    <property type="entry name" value="TRIMETHYLGUANOSINE SYNTHASE"/>
    <property type="match status" value="1"/>
</dbReference>
<sequence>MTSEFPSELDCFKQLYQQPEIFEIIREHSGSEFHLQKQLRKTYAEDAVRAALTLAELRKRGRAKFSRADQMWFDRKSLEQATPELVSQHKATRFSGMVYDFCCGMGGDLVALGEYAAVTGVDISPVLCQFAAWNSEVYGVSSSVNLLNQRLEEIQDRQGRLHIDPDRRPHSGGKVIRIEDYLPGLETLQELISQFQGGAIKLSPASNFAGKFPGTEAELISLNGECKEATIWFGDLAGAHEYRATTISKAGQIDSIAGHPMDDFVEITDADNYVYDPDPAVVRSGLLDVAAAQAGLSRLDPEEEYLTSTDAVDSPFFRRFRILEELSTNDREIRKYFRNANFGQLEIKCRRIPVGIEALRRKLSLKGDEAGVLIIARLQGKSRALVCERE</sequence>
<evidence type="ECO:0000313" key="2">
    <source>
        <dbReference type="EMBL" id="QEG16194.1"/>
    </source>
</evidence>
<dbReference type="InterPro" id="IPR019012">
    <property type="entry name" value="RNA_cap_Gua-N2-MeTrfase"/>
</dbReference>
<name>A0ABX5YKG5_9PLAN</name>
<proteinExistence type="predicted"/>
<dbReference type="CDD" id="cd02440">
    <property type="entry name" value="AdoMet_MTases"/>
    <property type="match status" value="1"/>
</dbReference>
<dbReference type="PANTHER" id="PTHR14741">
    <property type="entry name" value="S-ADENOSYLMETHIONINE-DEPENDENT METHYLTRANSFERASE RELATED"/>
    <property type="match status" value="1"/>
</dbReference>